<accession>A0ABT1BUX5</accession>
<comment type="caution">
    <text evidence="1">The sequence shown here is derived from an EMBL/GenBank/DDBJ whole genome shotgun (WGS) entry which is preliminary data.</text>
</comment>
<dbReference type="RefSeq" id="WP_252760245.1">
    <property type="nucleotide sequence ID" value="NZ_JAMXLY010000008.1"/>
</dbReference>
<dbReference type="InterPro" id="IPR014060">
    <property type="entry name" value="PglZ"/>
</dbReference>
<evidence type="ECO:0000313" key="1">
    <source>
        <dbReference type="EMBL" id="MCO6024881.1"/>
    </source>
</evidence>
<dbReference type="SUPFAM" id="SSF53649">
    <property type="entry name" value="Alkaline phosphatase-like"/>
    <property type="match status" value="1"/>
</dbReference>
<keyword evidence="2" id="KW-1185">Reference proteome</keyword>
<proteinExistence type="predicted"/>
<sequence>MTEIQNKIIGYFEQNPDLRVLFIFHDSFLVDELRTMDWEAKGYKLIEFKGDWFTTKYRLDHEWADKKVIMAFDQYSPLENPSLQEKFPLMDVLTANMEYHSQDYASFMQQHDLPATMMQFVKENVQQLQSSKMMKLLQPYFSDHSFTEDVGVRAFLCNFLGLQQIREWDSIILRILFLSCPGEEKKSLDFYNKLLRNKILKQRLQDKLTAVFGVGIDENTEEKVKDIIKVFKYNAIVQNLAPVDADNYKQERITDSLGLQQMNRLLELALSTDKSADALMQLFEKLGKSIHDDELIRWYGTDANFYFVPRHLCLPILKTLLEQKLETEPGAVIEKVEDLLLKHNDHDETAKVMNFTIIAAHLYQKVDAVGSLTLDSPDEYVRRYTEDYYMIDQLYRQAQECYFNIDPSCELFGTVQEAKKNLDLYYSKFCNRLNLEWTRCIKETGGMSGIHLLRQQDFYRKCIQPLQKKVVVIVSDALRYEVAQELTGALAKSRHVATLKPALAMLPTETKYCKPALLPYKELKLYGQEDHQDMSVDDHVLSTTEKRSEHLQKYKEGAVCVPFETVAEYNLDKNREIFKHPLVYIFHDIIDKTGHEGNARQVATSCREAIDELSTMILKILASYNVTEVYVTSDHGFLFNDITFADKDKHKVEEKTLERSTRYYLTHSDNPVSGIMKFPLSEVSAMSNVGDVFVAVPEGTNRLAAPSGGYLFTHGGASLQEMLIPVIASHQERTDSKQSVGVTVLDRNLSVQASRIRFKLLQTDMVSMETKERVVTVALYDNEEPVTQLQTITLDKSDPSLDNRKIQVDLTLNKNVETKVLQLIVYDINDDMNPLIKENVTNNTLIENDFDF</sequence>
<dbReference type="InterPro" id="IPR017850">
    <property type="entry name" value="Alkaline_phosphatase_core_sf"/>
</dbReference>
<name>A0ABT1BUX5_9BACT</name>
<dbReference type="EMBL" id="JAMXLY010000008">
    <property type="protein sequence ID" value="MCO6024881.1"/>
    <property type="molecule type" value="Genomic_DNA"/>
</dbReference>
<dbReference type="Pfam" id="PF08665">
    <property type="entry name" value="PglZ"/>
    <property type="match status" value="1"/>
</dbReference>
<protein>
    <submittedName>
        <fullName evidence="1">BREX-1 system phosphatase PglZ type A</fullName>
    </submittedName>
</protein>
<organism evidence="1 2">
    <name type="scientific">Segatella cerevisiae</name>
    <dbReference type="NCBI Taxonomy" id="2053716"/>
    <lineage>
        <taxon>Bacteria</taxon>
        <taxon>Pseudomonadati</taxon>
        <taxon>Bacteroidota</taxon>
        <taxon>Bacteroidia</taxon>
        <taxon>Bacteroidales</taxon>
        <taxon>Prevotellaceae</taxon>
        <taxon>Segatella</taxon>
    </lineage>
</organism>
<dbReference type="NCBIfam" id="TIGR02687">
    <property type="entry name" value="BREX-1 system phosphatase PglZ type A"/>
    <property type="match status" value="1"/>
</dbReference>
<dbReference type="Gene3D" id="3.40.720.10">
    <property type="entry name" value="Alkaline Phosphatase, subunit A"/>
    <property type="match status" value="1"/>
</dbReference>
<gene>
    <name evidence="1" type="primary">pglZ</name>
    <name evidence="1" type="ORF">NG821_03310</name>
</gene>
<evidence type="ECO:0000313" key="2">
    <source>
        <dbReference type="Proteomes" id="UP001204015"/>
    </source>
</evidence>
<dbReference type="Proteomes" id="UP001204015">
    <property type="component" value="Unassembled WGS sequence"/>
</dbReference>
<reference evidence="1 2" key="1">
    <citation type="submission" date="2022-06" db="EMBL/GenBank/DDBJ databases">
        <title>A taxonomic note on the genus Prevotella: Description of four novel genera and emended description of the genera Hallella and Xylanibacter.</title>
        <authorList>
            <person name="Hitch T.C.A."/>
        </authorList>
    </citation>
    <scope>NUCLEOTIDE SEQUENCE [LARGE SCALE GENOMIC DNA]</scope>
    <source>
        <strain evidence="1 2">DSM 100619</strain>
    </source>
</reference>